<organism evidence="1">
    <name type="scientific">Siphoviridae sp. cteLh2</name>
    <dbReference type="NCBI Taxonomy" id="2825590"/>
    <lineage>
        <taxon>Viruses</taxon>
        <taxon>Duplodnaviria</taxon>
        <taxon>Heunggongvirae</taxon>
        <taxon>Uroviricota</taxon>
        <taxon>Caudoviricetes</taxon>
    </lineage>
</organism>
<reference evidence="1" key="1">
    <citation type="journal article" date="2021" name="Proc. Natl. Acad. Sci. U.S.A.">
        <title>A Catalog of Tens of Thousands of Viruses from Human Metagenomes Reveals Hidden Associations with Chronic Diseases.</title>
        <authorList>
            <person name="Tisza M.J."/>
            <person name="Buck C.B."/>
        </authorList>
    </citation>
    <scope>NUCLEOTIDE SEQUENCE</scope>
    <source>
        <strain evidence="1">CteLh2</strain>
    </source>
</reference>
<evidence type="ECO:0000313" key="1">
    <source>
        <dbReference type="EMBL" id="DAF89790.1"/>
    </source>
</evidence>
<dbReference type="EMBL" id="BK016017">
    <property type="protein sequence ID" value="DAF89790.1"/>
    <property type="molecule type" value="Genomic_DNA"/>
</dbReference>
<protein>
    <submittedName>
        <fullName evidence="1">Uncharacterized protein</fullName>
    </submittedName>
</protein>
<name>A0A8S5U5W8_9CAUD</name>
<accession>A0A8S5U5W8</accession>
<sequence>MELNTFIDELFGNIMTDEGIKSIKDIIKKDMLEVGKEYNSSKVEYQVFTEDNNYTPRVEISSEGYDDGEVIFIDLHVDEVIK</sequence>
<proteinExistence type="predicted"/>